<proteinExistence type="predicted"/>
<protein>
    <submittedName>
        <fullName evidence="5">Xylose operon regulatory protein</fullName>
    </submittedName>
</protein>
<keyword evidence="1" id="KW-0805">Transcription regulation</keyword>
<accession>A0A100JX60</accession>
<dbReference type="PANTHER" id="PTHR46796">
    <property type="entry name" value="HTH-TYPE TRANSCRIPTIONAL ACTIVATOR RHAS-RELATED"/>
    <property type="match status" value="1"/>
</dbReference>
<reference evidence="5 6" key="2">
    <citation type="journal article" date="2016" name="Genome Announc.">
        <title>Draft Genome Sequences of Streptomyces scabiei S58, Streptomyces turgidiscabies T45, and Streptomyces acidiscabies a10, the Pathogens of Potato Common Scab, Isolated in Japan.</title>
        <authorList>
            <person name="Tomihama T."/>
            <person name="Nishi Y."/>
            <person name="Sakai M."/>
            <person name="Ikenaga M."/>
            <person name="Okubo T."/>
            <person name="Ikeda S."/>
        </authorList>
    </citation>
    <scope>NUCLEOTIDE SEQUENCE [LARGE SCALE GENOMIC DNA]</scope>
    <source>
        <strain evidence="5 6">S58</strain>
    </source>
</reference>
<keyword evidence="2" id="KW-0238">DNA-binding</keyword>
<name>A0A100JX60_STRSC</name>
<evidence type="ECO:0000256" key="3">
    <source>
        <dbReference type="ARBA" id="ARBA00023163"/>
    </source>
</evidence>
<reference evidence="6" key="1">
    <citation type="submission" date="2015-11" db="EMBL/GenBank/DDBJ databases">
        <authorList>
            <consortium name="Cross-ministerial Strategic Innovation Promotion Program (SIP) consortium"/>
            <person name="Tomihama T."/>
            <person name="Ikenaga M."/>
            <person name="Sakai M."/>
            <person name="Okubo T."/>
            <person name="Ikeda S."/>
        </authorList>
    </citation>
    <scope>NUCLEOTIDE SEQUENCE [LARGE SCALE GENOMIC DNA]</scope>
    <source>
        <strain evidence="6">S58</strain>
    </source>
</reference>
<dbReference type="AlphaFoldDB" id="A0A100JX60"/>
<dbReference type="GO" id="GO:0043565">
    <property type="term" value="F:sequence-specific DNA binding"/>
    <property type="evidence" value="ECO:0007669"/>
    <property type="project" value="InterPro"/>
</dbReference>
<dbReference type="InterPro" id="IPR037923">
    <property type="entry name" value="HTH-like"/>
</dbReference>
<feature type="domain" description="HTH araC/xylS-type" evidence="4">
    <location>
        <begin position="157"/>
        <end position="255"/>
    </location>
</feature>
<dbReference type="Proteomes" id="UP000067448">
    <property type="component" value="Unassembled WGS sequence"/>
</dbReference>
<dbReference type="SUPFAM" id="SSF46689">
    <property type="entry name" value="Homeodomain-like"/>
    <property type="match status" value="2"/>
</dbReference>
<dbReference type="SUPFAM" id="SSF51215">
    <property type="entry name" value="Regulatory protein AraC"/>
    <property type="match status" value="1"/>
</dbReference>
<dbReference type="InterPro" id="IPR018060">
    <property type="entry name" value="HTH_AraC"/>
</dbReference>
<reference evidence="6" key="3">
    <citation type="submission" date="2016-02" db="EMBL/GenBank/DDBJ databases">
        <title>Draft genome of pathogenic Streptomyces sp. in Japan.</title>
        <authorList>
            <person name="Tomihama T."/>
            <person name="Ikenaga M."/>
            <person name="Sakai M."/>
            <person name="Okubo T."/>
            <person name="Ikeda S."/>
        </authorList>
    </citation>
    <scope>NUCLEOTIDE SEQUENCE [LARGE SCALE GENOMIC DNA]</scope>
    <source>
        <strain evidence="6">S58</strain>
    </source>
</reference>
<evidence type="ECO:0000259" key="4">
    <source>
        <dbReference type="PROSITE" id="PS01124"/>
    </source>
</evidence>
<dbReference type="PANTHER" id="PTHR46796:SF6">
    <property type="entry name" value="ARAC SUBFAMILY"/>
    <property type="match status" value="1"/>
</dbReference>
<dbReference type="Gene3D" id="1.10.10.60">
    <property type="entry name" value="Homeodomain-like"/>
    <property type="match status" value="1"/>
</dbReference>
<dbReference type="GO" id="GO:0003700">
    <property type="term" value="F:DNA-binding transcription factor activity"/>
    <property type="evidence" value="ECO:0007669"/>
    <property type="project" value="InterPro"/>
</dbReference>
<dbReference type="PROSITE" id="PS01124">
    <property type="entry name" value="HTH_ARAC_FAMILY_2"/>
    <property type="match status" value="1"/>
</dbReference>
<sequence length="290" mass="30942">MRETEIHLGEPPVVALTGVGVHGVASPTDVFRLPELWQLHLYRYEGELTVDGTTHLIRPGRVSLVPPGTTVRYRYQGRSEHLFAHLRITPAGPPRTVPVVQDAGPELPTLTGLLLRAVAAAPSEPDRTRAEIWTALWRVATLAPPAAAGPGPHPAVTAAIAHIEARLAAPLTVPEVARAAGVSHNHLTRLFHAETGGTVVAYIRRRRLERAHHLLRATTLSIPAVAASVGIPDLQAFNKACRRELGASPRALRGAPQAGTDQPALTALSTTNLGSLATTSPLPKIRRNVT</sequence>
<evidence type="ECO:0000313" key="5">
    <source>
        <dbReference type="EMBL" id="GAQ67299.1"/>
    </source>
</evidence>
<dbReference type="InterPro" id="IPR009057">
    <property type="entry name" value="Homeodomain-like_sf"/>
</dbReference>
<dbReference type="InterPro" id="IPR050204">
    <property type="entry name" value="AraC_XylS_family_regulators"/>
</dbReference>
<organism evidence="5 6">
    <name type="scientific">Streptomyces scabiei</name>
    <dbReference type="NCBI Taxonomy" id="1930"/>
    <lineage>
        <taxon>Bacteria</taxon>
        <taxon>Bacillati</taxon>
        <taxon>Actinomycetota</taxon>
        <taxon>Actinomycetes</taxon>
        <taxon>Kitasatosporales</taxon>
        <taxon>Streptomycetaceae</taxon>
        <taxon>Streptomyces</taxon>
    </lineage>
</organism>
<evidence type="ECO:0000256" key="1">
    <source>
        <dbReference type="ARBA" id="ARBA00023015"/>
    </source>
</evidence>
<dbReference type="SMART" id="SM00342">
    <property type="entry name" value="HTH_ARAC"/>
    <property type="match status" value="1"/>
</dbReference>
<dbReference type="RefSeq" id="WP_059084343.1">
    <property type="nucleotide sequence ID" value="NZ_BCMM01000054.1"/>
</dbReference>
<evidence type="ECO:0000313" key="6">
    <source>
        <dbReference type="Proteomes" id="UP000067448"/>
    </source>
</evidence>
<comment type="caution">
    <text evidence="5">The sequence shown here is derived from an EMBL/GenBank/DDBJ whole genome shotgun (WGS) entry which is preliminary data.</text>
</comment>
<gene>
    <name evidence="5" type="primary">xylR</name>
    <name evidence="5" type="ORF">SsS58_07752</name>
</gene>
<evidence type="ECO:0000256" key="2">
    <source>
        <dbReference type="ARBA" id="ARBA00023125"/>
    </source>
</evidence>
<dbReference type="Pfam" id="PF12833">
    <property type="entry name" value="HTH_18"/>
    <property type="match status" value="1"/>
</dbReference>
<dbReference type="EMBL" id="BCMM01000054">
    <property type="protein sequence ID" value="GAQ67299.1"/>
    <property type="molecule type" value="Genomic_DNA"/>
</dbReference>
<keyword evidence="3" id="KW-0804">Transcription</keyword>